<dbReference type="EMBL" id="JAMKFB020000025">
    <property type="protein sequence ID" value="KAL0155439.1"/>
    <property type="molecule type" value="Genomic_DNA"/>
</dbReference>
<dbReference type="PANTHER" id="PTHR12856">
    <property type="entry name" value="TRANSCRIPTION INITIATION FACTOR IIH-RELATED"/>
    <property type="match status" value="1"/>
</dbReference>
<dbReference type="InterPro" id="IPR011993">
    <property type="entry name" value="PH-like_dom_sf"/>
</dbReference>
<dbReference type="InterPro" id="IPR013876">
    <property type="entry name" value="TFIIH_BTF_p62_N"/>
</dbReference>
<comment type="caution">
    <text evidence="2">The sequence shown here is derived from an EMBL/GenBank/DDBJ whole genome shotgun (WGS) entry which is preliminary data.</text>
</comment>
<accession>A0ABD0N207</accession>
<feature type="non-terminal residue" evidence="2">
    <location>
        <position position="1"/>
    </location>
</feature>
<dbReference type="AlphaFoldDB" id="A0ABD0N207"/>
<gene>
    <name evidence="2" type="ORF">M9458_049702</name>
</gene>
<evidence type="ECO:0000313" key="3">
    <source>
        <dbReference type="Proteomes" id="UP001529510"/>
    </source>
</evidence>
<evidence type="ECO:0000259" key="1">
    <source>
        <dbReference type="Pfam" id="PF08567"/>
    </source>
</evidence>
<dbReference type="Proteomes" id="UP001529510">
    <property type="component" value="Unassembled WGS sequence"/>
</dbReference>
<feature type="domain" description="TFIIH p62 subunit N-terminal" evidence="1">
    <location>
        <begin position="1"/>
        <end position="41"/>
    </location>
</feature>
<dbReference type="Pfam" id="PF08567">
    <property type="entry name" value="PH_TFIIH"/>
    <property type="match status" value="1"/>
</dbReference>
<name>A0ABD0N207_CIRMR</name>
<dbReference type="SUPFAM" id="SSF50729">
    <property type="entry name" value="PH domain-like"/>
    <property type="match status" value="1"/>
</dbReference>
<protein>
    <recommendedName>
        <fullName evidence="1">TFIIH p62 subunit N-terminal domain-containing protein</fullName>
    </recommendedName>
</protein>
<sequence>PDGKAKIQLQLVLHTGESTTFHFANESTALKDRDATKELLQQLLPKFKKKANKELEEKN</sequence>
<keyword evidence="3" id="KW-1185">Reference proteome</keyword>
<organism evidence="2 3">
    <name type="scientific">Cirrhinus mrigala</name>
    <name type="common">Mrigala</name>
    <dbReference type="NCBI Taxonomy" id="683832"/>
    <lineage>
        <taxon>Eukaryota</taxon>
        <taxon>Metazoa</taxon>
        <taxon>Chordata</taxon>
        <taxon>Craniata</taxon>
        <taxon>Vertebrata</taxon>
        <taxon>Euteleostomi</taxon>
        <taxon>Actinopterygii</taxon>
        <taxon>Neopterygii</taxon>
        <taxon>Teleostei</taxon>
        <taxon>Ostariophysi</taxon>
        <taxon>Cypriniformes</taxon>
        <taxon>Cyprinidae</taxon>
        <taxon>Labeoninae</taxon>
        <taxon>Labeonini</taxon>
        <taxon>Cirrhinus</taxon>
    </lineage>
</organism>
<dbReference type="InterPro" id="IPR027079">
    <property type="entry name" value="Tfb1/GTF2H1"/>
</dbReference>
<evidence type="ECO:0000313" key="2">
    <source>
        <dbReference type="EMBL" id="KAL0155439.1"/>
    </source>
</evidence>
<proteinExistence type="predicted"/>
<feature type="non-terminal residue" evidence="2">
    <location>
        <position position="59"/>
    </location>
</feature>
<dbReference type="Gene3D" id="2.30.29.30">
    <property type="entry name" value="Pleckstrin-homology domain (PH domain)/Phosphotyrosine-binding domain (PTB)"/>
    <property type="match status" value="1"/>
</dbReference>
<dbReference type="CDD" id="cd13229">
    <property type="entry name" value="PH_TFIIH"/>
    <property type="match status" value="1"/>
</dbReference>
<reference evidence="2 3" key="1">
    <citation type="submission" date="2024-05" db="EMBL/GenBank/DDBJ databases">
        <title>Genome sequencing and assembly of Indian major carp, Cirrhinus mrigala (Hamilton, 1822).</title>
        <authorList>
            <person name="Mohindra V."/>
            <person name="Chowdhury L.M."/>
            <person name="Lal K."/>
            <person name="Jena J.K."/>
        </authorList>
    </citation>
    <scope>NUCLEOTIDE SEQUENCE [LARGE SCALE GENOMIC DNA]</scope>
    <source>
        <strain evidence="2">CM1030</strain>
        <tissue evidence="2">Blood</tissue>
    </source>
</reference>